<evidence type="ECO:0000256" key="3">
    <source>
        <dbReference type="ARBA" id="ARBA00005043"/>
    </source>
</evidence>
<dbReference type="SUPFAM" id="SSF49764">
    <property type="entry name" value="HSP20-like chaperones"/>
    <property type="match status" value="1"/>
</dbReference>
<keyword evidence="15" id="KW-0805">Transcription regulation</keyword>
<dbReference type="InterPro" id="IPR034193">
    <property type="entry name" value="PCSK9_ProteinaseK-like"/>
</dbReference>
<dbReference type="InterPro" id="IPR002068">
    <property type="entry name" value="A-crystallin/Hsp20_dom"/>
</dbReference>
<dbReference type="FunFam" id="3.40.50.200:FF:000007">
    <property type="entry name" value="Subtilisin-like serine protease"/>
    <property type="match status" value="1"/>
</dbReference>
<sequence length="1296" mass="140824">MVYLNGVKLACSTCVKGHRSSACQHPHRPLFEIKKKGRPVTQCMTCRELRKTKQVHIKCMCRDQIKESNDALRAYPSLPDGLEDLVKFGHVRLVGANHQYVTVDYLESAPEMISKLEGGALPKKLPLARKKTVKKIRDSKDKVGLLDAKKSKPFKRKPESTAGAKSKKVKLPKKTTNASSPMPSLVLNSANVPTLIQLSAPHMQHGMEAESQHLDRIYTHHIIPADEGHLPPSTESSLFSTYSLTEATLSDMMVNNIFATVDAGIHPVDLSEESPSSIIPSSPGSLIEDVPSPQESIYSVKTQDDMDNDTTLYSIDNVHRHSSHALALTDLHKTSDEDLMQLIYSEFQDTGGGLPVGTVLLVKEDKFTSYAQLLLKYYFAQGLAHQQHVLIASKEEAPSDFIRNLMWLAEGEETEAEKKEGDEAMKIAWRYQNLKQFGTGIGERPPSPVPTSLSSKSRQAADLLDAGKPKNQFTQGPFCHTFDLTKRPPTDIIEPLLNSSSSTTFLDLRTSWDAPTQGTTDDYKTLLDTIQQTVQQGGFSSLDAIPSTQERKVLRVGVQAIAGPTWSNDHPNSLLQFLHALRGLLRFSFGAAMITIPAHLYNDDIAIIRRVEHLCDAVVEVESFAGSPEHTSAAYSATYHGLFYVHKLPVLNSLLASSTKLSVLSAGGSNNLAFKLRRKKFSIETFHLPPEGGVGERRTAPASEPREKQSKSKETGTSSSQHTSPLRKLAPGFSKASMRLHWPLIASLLALSEASTDGRIKHQKRALSTTHIAILSEYPTDAFLANLTSSISHPEGQSVDDVRIAAKSAILTPEVLSIGNKTHILIWNLSDADAQYLAQHDMINNIELNAPVSIQDNWKASIPTSSDPKVMLTQSNPPSWGLCRINERTLPLANEFSYIASSGQGVDVYVIDTGIFIEHEDFGGRAVWGKTAIEGAPHQDDNGHGTFVSGIIGGSVYGVAKQCNLIAVKALDATGGGTISDILHAIQYVYNSYVSRGTKKAIANLSIGTEKSNALNAAVNALVDAGIMVTVAAGNGDAEGIGDDACQYSPSSASSAISVGAIAPDDTIAPFSNYGSCVSLYAPGVEVTSDWIDSAVATHNLSGTSFSSPYVAGTLALMMGTLNGKDISFITMSLVRPSFDQPVSSLAGVDPVISELQSQFSRIMQDVLGDFDILPASRTTGKVKSGEDQWIPALDVYEDEKGYHILAEVPGAKKENVKVEMLDNSTLQISGEVKCEKEDTKQGVLWKERRYGKFLRRIPLPSDAKADGICAKFEDGVLKICVPKTEKPKPKEIPVN</sequence>
<comment type="subcellular location">
    <subcellularLocation>
        <location evidence="2">Cytoplasm</location>
    </subcellularLocation>
    <subcellularLocation>
        <location evidence="1">Nucleus</location>
    </subcellularLocation>
</comment>
<dbReference type="InterPro" id="IPR015500">
    <property type="entry name" value="Peptidase_S8_subtilisin-rel"/>
</dbReference>
<evidence type="ECO:0000256" key="14">
    <source>
        <dbReference type="ARBA" id="ARBA00023008"/>
    </source>
</evidence>
<dbReference type="Pfam" id="PF05625">
    <property type="entry name" value="PAXNEB"/>
    <property type="match status" value="1"/>
</dbReference>
<dbReference type="InterPro" id="IPR001083">
    <property type="entry name" value="Cu_fist_DNA-bd_dom"/>
</dbReference>
<dbReference type="Proteomes" id="UP000242875">
    <property type="component" value="Unassembled WGS sequence"/>
</dbReference>
<organism evidence="25 26">
    <name type="scientific">Bifiguratus adelaidae</name>
    <dbReference type="NCBI Taxonomy" id="1938954"/>
    <lineage>
        <taxon>Eukaryota</taxon>
        <taxon>Fungi</taxon>
        <taxon>Fungi incertae sedis</taxon>
        <taxon>Mucoromycota</taxon>
        <taxon>Mucoromycotina</taxon>
        <taxon>Endogonomycetes</taxon>
        <taxon>Endogonales</taxon>
        <taxon>Endogonales incertae sedis</taxon>
        <taxon>Bifiguratus</taxon>
    </lineage>
</organism>
<dbReference type="Pfam" id="PF00649">
    <property type="entry name" value="Copper-fist"/>
    <property type="match status" value="1"/>
</dbReference>
<evidence type="ECO:0000259" key="24">
    <source>
        <dbReference type="PROSITE" id="PS50073"/>
    </source>
</evidence>
<dbReference type="PRINTS" id="PR00723">
    <property type="entry name" value="SUBTILISIN"/>
</dbReference>
<evidence type="ECO:0000313" key="26">
    <source>
        <dbReference type="Proteomes" id="UP000242875"/>
    </source>
</evidence>
<dbReference type="GO" id="GO:0008023">
    <property type="term" value="C:transcription elongation factor complex"/>
    <property type="evidence" value="ECO:0007669"/>
    <property type="project" value="TreeGrafter"/>
</dbReference>
<evidence type="ECO:0000256" key="17">
    <source>
        <dbReference type="ARBA" id="ARBA00023242"/>
    </source>
</evidence>
<dbReference type="InterPro" id="IPR008978">
    <property type="entry name" value="HSP20-like_chaperone"/>
</dbReference>
<dbReference type="GO" id="GO:0003700">
    <property type="term" value="F:DNA-binding transcription factor activity"/>
    <property type="evidence" value="ECO:0007669"/>
    <property type="project" value="InterPro"/>
</dbReference>
<feature type="region of interest" description="Disordered" evidence="22">
    <location>
        <begin position="145"/>
        <end position="184"/>
    </location>
</feature>
<comment type="caution">
    <text evidence="25">The sequence shown here is derived from an EMBL/GenBank/DDBJ whole genome shotgun (WGS) entry which is preliminary data.</text>
</comment>
<dbReference type="PROSITE" id="PS50073">
    <property type="entry name" value="COPPER_FIST_2"/>
    <property type="match status" value="1"/>
</dbReference>
<evidence type="ECO:0000256" key="7">
    <source>
        <dbReference type="ARBA" id="ARBA00022490"/>
    </source>
</evidence>
<feature type="domain" description="SHSP" evidence="23">
    <location>
        <begin position="1185"/>
        <end position="1296"/>
    </location>
</feature>
<feature type="compositionally biased region" description="Basic and acidic residues" evidence="22">
    <location>
        <begin position="694"/>
        <end position="714"/>
    </location>
</feature>
<dbReference type="InterPro" id="IPR027417">
    <property type="entry name" value="P-loop_NTPase"/>
</dbReference>
<keyword evidence="9" id="KW-0819">tRNA processing</keyword>
<protein>
    <recommendedName>
        <fullName evidence="6">Elongator complex protein 4</fullName>
    </recommendedName>
</protein>
<evidence type="ECO:0000256" key="13">
    <source>
        <dbReference type="ARBA" id="ARBA00022833"/>
    </source>
</evidence>
<evidence type="ECO:0000256" key="16">
    <source>
        <dbReference type="ARBA" id="ARBA00023163"/>
    </source>
</evidence>
<evidence type="ECO:0000313" key="25">
    <source>
        <dbReference type="EMBL" id="OZJ01770.1"/>
    </source>
</evidence>
<dbReference type="UniPathway" id="UPA00988"/>
<feature type="active site" description="Charge relay system" evidence="19">
    <location>
        <position position="944"/>
    </location>
</feature>
<proteinExistence type="inferred from homology"/>
<dbReference type="GO" id="GO:0004252">
    <property type="term" value="F:serine-type endopeptidase activity"/>
    <property type="evidence" value="ECO:0007669"/>
    <property type="project" value="UniProtKB-UniRule"/>
</dbReference>
<dbReference type="InterPro" id="IPR008728">
    <property type="entry name" value="Elongator_complex_protein_4"/>
</dbReference>
<evidence type="ECO:0000256" key="18">
    <source>
        <dbReference type="PROSITE-ProRule" id="PRU00285"/>
    </source>
</evidence>
<dbReference type="PRINTS" id="PR00617">
    <property type="entry name" value="COPPERFIST"/>
</dbReference>
<dbReference type="Gene3D" id="3.40.50.300">
    <property type="entry name" value="P-loop containing nucleotide triphosphate hydrolases"/>
    <property type="match status" value="1"/>
</dbReference>
<feature type="compositionally biased region" description="Polar residues" evidence="22">
    <location>
        <begin position="715"/>
        <end position="724"/>
    </location>
</feature>
<evidence type="ECO:0000256" key="15">
    <source>
        <dbReference type="ARBA" id="ARBA00023015"/>
    </source>
</evidence>
<dbReference type="GO" id="GO:0005507">
    <property type="term" value="F:copper ion binding"/>
    <property type="evidence" value="ECO:0007669"/>
    <property type="project" value="InterPro"/>
</dbReference>
<keyword evidence="10" id="KW-0479">Metal-binding</keyword>
<dbReference type="PROSITE" id="PS01031">
    <property type="entry name" value="SHSP"/>
    <property type="match status" value="1"/>
</dbReference>
<keyword evidence="14" id="KW-0186">Copper</keyword>
<dbReference type="InterPro" id="IPR036395">
    <property type="entry name" value="Cu_fist_DNA-bd_dom_sf"/>
</dbReference>
<dbReference type="PANTHER" id="PTHR12896">
    <property type="entry name" value="PAX6 NEIGHBOR PROTEIN PAXNEB"/>
    <property type="match status" value="1"/>
</dbReference>
<accession>A0A261XTU3</accession>
<evidence type="ECO:0000256" key="9">
    <source>
        <dbReference type="ARBA" id="ARBA00022694"/>
    </source>
</evidence>
<evidence type="ECO:0000256" key="21">
    <source>
        <dbReference type="RuleBase" id="RU003616"/>
    </source>
</evidence>
<evidence type="ECO:0000256" key="5">
    <source>
        <dbReference type="ARBA" id="ARBA00011073"/>
    </source>
</evidence>
<feature type="active site" description="Charge relay system" evidence="19">
    <location>
        <position position="912"/>
    </location>
</feature>
<dbReference type="CDD" id="cd19494">
    <property type="entry name" value="Elp4"/>
    <property type="match status" value="1"/>
</dbReference>
<dbReference type="InterPro" id="IPR023827">
    <property type="entry name" value="Peptidase_S8_Asp-AS"/>
</dbReference>
<name>A0A261XTU3_9FUNG</name>
<dbReference type="PROSITE" id="PS51892">
    <property type="entry name" value="SUBTILASE"/>
    <property type="match status" value="1"/>
</dbReference>
<keyword evidence="8 19" id="KW-0645">Protease</keyword>
<keyword evidence="11 19" id="KW-0378">Hydrolase</keyword>
<evidence type="ECO:0000256" key="8">
    <source>
        <dbReference type="ARBA" id="ARBA00022670"/>
    </source>
</evidence>
<evidence type="ECO:0000256" key="1">
    <source>
        <dbReference type="ARBA" id="ARBA00004123"/>
    </source>
</evidence>
<dbReference type="Gene3D" id="3.90.430.10">
    <property type="entry name" value="Copper fist DNA-binding domain"/>
    <property type="match status" value="1"/>
</dbReference>
<evidence type="ECO:0000256" key="22">
    <source>
        <dbReference type="SAM" id="MobiDB-lite"/>
    </source>
</evidence>
<reference evidence="25 26" key="1">
    <citation type="journal article" date="2017" name="Mycologia">
        <title>Bifiguratus adelaidae, gen. et sp. nov., a new member of Mucoromycotina in endophytic and soil-dwelling habitats.</title>
        <authorList>
            <person name="Torres-Cruz T.J."/>
            <person name="Billingsley Tobias T.L."/>
            <person name="Almatruk M."/>
            <person name="Hesse C."/>
            <person name="Kuske C.R."/>
            <person name="Desiro A."/>
            <person name="Benucci G.M."/>
            <person name="Bonito G."/>
            <person name="Stajich J.E."/>
            <person name="Dunlap C."/>
            <person name="Arnold A.E."/>
            <person name="Porras-Alfaro A."/>
        </authorList>
    </citation>
    <scope>NUCLEOTIDE SEQUENCE [LARGE SCALE GENOMIC DNA]</scope>
    <source>
        <strain evidence="25 26">AZ0501</strain>
    </source>
</reference>
<evidence type="ECO:0000256" key="11">
    <source>
        <dbReference type="ARBA" id="ARBA00022801"/>
    </source>
</evidence>
<evidence type="ECO:0000256" key="4">
    <source>
        <dbReference type="ARBA" id="ARBA00007573"/>
    </source>
</evidence>
<feature type="compositionally biased region" description="Polar residues" evidence="22">
    <location>
        <begin position="175"/>
        <end position="184"/>
    </location>
</feature>
<feature type="region of interest" description="Disordered" evidence="22">
    <location>
        <begin position="687"/>
        <end position="728"/>
    </location>
</feature>
<dbReference type="SMART" id="SM01090">
    <property type="entry name" value="Copper-fist"/>
    <property type="match status" value="1"/>
</dbReference>
<dbReference type="PROSITE" id="PS00138">
    <property type="entry name" value="SUBTILASE_SER"/>
    <property type="match status" value="1"/>
</dbReference>
<evidence type="ECO:0000256" key="2">
    <source>
        <dbReference type="ARBA" id="ARBA00004496"/>
    </source>
</evidence>
<dbReference type="CDD" id="cd04077">
    <property type="entry name" value="Peptidases_S8_PCSK9_ProteinaseK_like"/>
    <property type="match status" value="1"/>
</dbReference>
<gene>
    <name evidence="25" type="ORF">BZG36_05076</name>
</gene>
<dbReference type="SMART" id="SM00412">
    <property type="entry name" value="Cu_FIST"/>
    <property type="match status" value="1"/>
</dbReference>
<dbReference type="Gene3D" id="3.40.50.200">
    <property type="entry name" value="Peptidase S8/S53 domain"/>
    <property type="match status" value="1"/>
</dbReference>
<keyword evidence="13" id="KW-0862">Zinc</keyword>
<dbReference type="PROSITE" id="PS00137">
    <property type="entry name" value="SUBTILASE_HIS"/>
    <property type="match status" value="1"/>
</dbReference>
<dbReference type="InterPro" id="IPR000209">
    <property type="entry name" value="Peptidase_S8/S53_dom"/>
</dbReference>
<dbReference type="InterPro" id="IPR036852">
    <property type="entry name" value="Peptidase_S8/S53_dom_sf"/>
</dbReference>
<keyword evidence="16" id="KW-0804">Transcription</keyword>
<keyword evidence="12 19" id="KW-0720">Serine protease</keyword>
<dbReference type="GO" id="GO:0002098">
    <property type="term" value="P:tRNA wobble uridine modification"/>
    <property type="evidence" value="ECO:0007669"/>
    <property type="project" value="InterPro"/>
</dbReference>
<dbReference type="PROSITE" id="PS00136">
    <property type="entry name" value="SUBTILASE_ASP"/>
    <property type="match status" value="1"/>
</dbReference>
<dbReference type="Pfam" id="PF00082">
    <property type="entry name" value="Peptidase_S8"/>
    <property type="match status" value="1"/>
</dbReference>
<feature type="active site" description="Charge relay system" evidence="19">
    <location>
        <position position="1105"/>
    </location>
</feature>
<dbReference type="SUPFAM" id="SSF57879">
    <property type="entry name" value="Zinc domain conserved in yeast copper-regulated transcription factors"/>
    <property type="match status" value="1"/>
</dbReference>
<dbReference type="OrthoDB" id="289162at2759"/>
<feature type="domain" description="Copper-fist" evidence="24">
    <location>
        <begin position="1"/>
        <end position="40"/>
    </location>
</feature>
<dbReference type="Gene3D" id="2.60.40.790">
    <property type="match status" value="1"/>
</dbReference>
<evidence type="ECO:0000259" key="23">
    <source>
        <dbReference type="PROSITE" id="PS01031"/>
    </source>
</evidence>
<evidence type="ECO:0000256" key="6">
    <source>
        <dbReference type="ARBA" id="ARBA00020265"/>
    </source>
</evidence>
<evidence type="ECO:0000256" key="19">
    <source>
        <dbReference type="PROSITE-ProRule" id="PRU01240"/>
    </source>
</evidence>
<dbReference type="PANTHER" id="PTHR12896:SF1">
    <property type="entry name" value="ELONGATOR COMPLEX PROTEIN 4"/>
    <property type="match status" value="1"/>
</dbReference>
<dbReference type="EMBL" id="MVBO01000243">
    <property type="protein sequence ID" value="OZJ01770.1"/>
    <property type="molecule type" value="Genomic_DNA"/>
</dbReference>
<dbReference type="GO" id="GO:0003677">
    <property type="term" value="F:DNA binding"/>
    <property type="evidence" value="ECO:0007669"/>
    <property type="project" value="InterPro"/>
</dbReference>
<dbReference type="CDD" id="cd06464">
    <property type="entry name" value="ACD_sHsps-like"/>
    <property type="match status" value="1"/>
</dbReference>
<comment type="pathway">
    <text evidence="3">tRNA modification; 5-methoxycarbonylmethyl-2-thiouridine-tRNA biosynthesis.</text>
</comment>
<evidence type="ECO:0000256" key="12">
    <source>
        <dbReference type="ARBA" id="ARBA00022825"/>
    </source>
</evidence>
<dbReference type="GO" id="GO:0033588">
    <property type="term" value="C:elongator holoenzyme complex"/>
    <property type="evidence" value="ECO:0007669"/>
    <property type="project" value="InterPro"/>
</dbReference>
<comment type="similarity">
    <text evidence="4">Belongs to the ELP4 family.</text>
</comment>
<dbReference type="FunFam" id="3.90.430.10:FF:000001">
    <property type="entry name" value="Copper fist DNA-binding protein"/>
    <property type="match status" value="1"/>
</dbReference>
<dbReference type="Pfam" id="PF00011">
    <property type="entry name" value="HSP20"/>
    <property type="match status" value="1"/>
</dbReference>
<dbReference type="SUPFAM" id="SSF52743">
    <property type="entry name" value="Subtilisin-like"/>
    <property type="match status" value="1"/>
</dbReference>
<dbReference type="InterPro" id="IPR023828">
    <property type="entry name" value="Peptidase_S8_Ser-AS"/>
</dbReference>
<dbReference type="GO" id="GO:0006508">
    <property type="term" value="P:proteolysis"/>
    <property type="evidence" value="ECO:0007669"/>
    <property type="project" value="UniProtKB-KW"/>
</dbReference>
<dbReference type="GO" id="GO:0005737">
    <property type="term" value="C:cytoplasm"/>
    <property type="evidence" value="ECO:0007669"/>
    <property type="project" value="UniProtKB-SubCell"/>
</dbReference>
<evidence type="ECO:0000256" key="10">
    <source>
        <dbReference type="ARBA" id="ARBA00022723"/>
    </source>
</evidence>
<keyword evidence="26" id="KW-1185">Reference proteome</keyword>
<comment type="similarity">
    <text evidence="5 19 20">Belongs to the peptidase S8 family.</text>
</comment>
<dbReference type="InterPro" id="IPR022398">
    <property type="entry name" value="Peptidase_S8_His-AS"/>
</dbReference>
<keyword evidence="17" id="KW-0539">Nucleus</keyword>
<comment type="similarity">
    <text evidence="18 21">Belongs to the small heat shock protein (HSP20) family.</text>
</comment>
<evidence type="ECO:0000256" key="20">
    <source>
        <dbReference type="RuleBase" id="RU003355"/>
    </source>
</evidence>
<keyword evidence="7" id="KW-0963">Cytoplasm</keyword>